<dbReference type="Proteomes" id="UP000051836">
    <property type="component" value="Unassembled WGS sequence"/>
</dbReference>
<keyword evidence="2" id="KW-1185">Reference proteome</keyword>
<comment type="caution">
    <text evidence="1">The sequence shown here is derived from an EMBL/GenBank/DDBJ whole genome shotgun (WGS) entry which is preliminary data.</text>
</comment>
<name>A0A0Q3PH05_AMAAE</name>
<gene>
    <name evidence="1" type="ORF">AAES_143532</name>
</gene>
<sequence length="99" mass="11083">MLAHKAGLLIGVYGRVRFSGKAVIAYPRVTELTMQGEPTKQFCIAIWSQDILIMSTTRFSGKAVIAYPRVTELTMQGEPTKQFCIAIWSQDILIMSTTR</sequence>
<proteinExistence type="predicted"/>
<dbReference type="AlphaFoldDB" id="A0A0Q3PH05"/>
<organism evidence="1 2">
    <name type="scientific">Amazona aestiva</name>
    <name type="common">Blue-fronted Amazon parrot</name>
    <dbReference type="NCBI Taxonomy" id="12930"/>
    <lineage>
        <taxon>Eukaryota</taxon>
        <taxon>Metazoa</taxon>
        <taxon>Chordata</taxon>
        <taxon>Craniata</taxon>
        <taxon>Vertebrata</taxon>
        <taxon>Euteleostomi</taxon>
        <taxon>Archelosauria</taxon>
        <taxon>Archosauria</taxon>
        <taxon>Dinosauria</taxon>
        <taxon>Saurischia</taxon>
        <taxon>Theropoda</taxon>
        <taxon>Coelurosauria</taxon>
        <taxon>Aves</taxon>
        <taxon>Neognathae</taxon>
        <taxon>Neoaves</taxon>
        <taxon>Telluraves</taxon>
        <taxon>Australaves</taxon>
        <taxon>Psittaciformes</taxon>
        <taxon>Psittacidae</taxon>
        <taxon>Amazona</taxon>
    </lineage>
</organism>
<dbReference type="EMBL" id="LMAW01002922">
    <property type="protein sequence ID" value="KQK75604.1"/>
    <property type="molecule type" value="Genomic_DNA"/>
</dbReference>
<evidence type="ECO:0000313" key="2">
    <source>
        <dbReference type="Proteomes" id="UP000051836"/>
    </source>
</evidence>
<accession>A0A0Q3PH05</accession>
<evidence type="ECO:0000313" key="1">
    <source>
        <dbReference type="EMBL" id="KQK75604.1"/>
    </source>
</evidence>
<protein>
    <submittedName>
        <fullName evidence="1">Uncharacterized protein</fullName>
    </submittedName>
</protein>
<reference evidence="1 2" key="1">
    <citation type="submission" date="2015-10" db="EMBL/GenBank/DDBJ databases">
        <authorList>
            <person name="Gilbert D.G."/>
        </authorList>
    </citation>
    <scope>NUCLEOTIDE SEQUENCE [LARGE SCALE GENOMIC DNA]</scope>
    <source>
        <strain evidence="1">FVVF132</strain>
    </source>
</reference>